<dbReference type="EMBL" id="CAJNOL010016208">
    <property type="protein sequence ID" value="CAF1674474.1"/>
    <property type="molecule type" value="Genomic_DNA"/>
</dbReference>
<comment type="caution">
    <text evidence="2">The sequence shown here is derived from an EMBL/GenBank/DDBJ whole genome shotgun (WGS) entry which is preliminary data.</text>
</comment>
<evidence type="ECO:0000313" key="2">
    <source>
        <dbReference type="EMBL" id="CAF1674474.1"/>
    </source>
</evidence>
<reference evidence="2" key="1">
    <citation type="submission" date="2021-02" db="EMBL/GenBank/DDBJ databases">
        <authorList>
            <person name="Nowell W R."/>
        </authorList>
    </citation>
    <scope>NUCLEOTIDE SEQUENCE</scope>
</reference>
<dbReference type="Proteomes" id="UP000663854">
    <property type="component" value="Unassembled WGS sequence"/>
</dbReference>
<keyword evidence="3" id="KW-1185">Reference proteome</keyword>
<evidence type="ECO:0000313" key="1">
    <source>
        <dbReference type="EMBL" id="CAF1554104.1"/>
    </source>
</evidence>
<organism evidence="2 3">
    <name type="scientific">Rotaria sordida</name>
    <dbReference type="NCBI Taxonomy" id="392033"/>
    <lineage>
        <taxon>Eukaryota</taxon>
        <taxon>Metazoa</taxon>
        <taxon>Spiralia</taxon>
        <taxon>Gnathifera</taxon>
        <taxon>Rotifera</taxon>
        <taxon>Eurotatoria</taxon>
        <taxon>Bdelloidea</taxon>
        <taxon>Philodinida</taxon>
        <taxon>Philodinidae</taxon>
        <taxon>Rotaria</taxon>
    </lineage>
</organism>
<gene>
    <name evidence="2" type="ORF">JXQ802_LOCUS58144</name>
    <name evidence="1" type="ORF">PYM288_LOCUS41526</name>
</gene>
<proteinExistence type="predicted"/>
<accession>A0A816GF51</accession>
<dbReference type="AlphaFoldDB" id="A0A816GF51"/>
<protein>
    <submittedName>
        <fullName evidence="2">Uncharacterized protein</fullName>
    </submittedName>
</protein>
<sequence length="113" mass="13372">MNDFDEDIDPLMGPVADLMAEHNLSSTTTTTASKIQKPIESIEILDQKINILDYLSFFNIHLLFKDIFNYLLDIQWYNKMRKLFPKTEQEIFLNHSQMYSSLKKLFLFFIVSI</sequence>
<dbReference type="EMBL" id="CAJNOH010014306">
    <property type="protein sequence ID" value="CAF1554104.1"/>
    <property type="molecule type" value="Genomic_DNA"/>
</dbReference>
<dbReference type="Proteomes" id="UP000663870">
    <property type="component" value="Unassembled WGS sequence"/>
</dbReference>
<evidence type="ECO:0000313" key="3">
    <source>
        <dbReference type="Proteomes" id="UP000663870"/>
    </source>
</evidence>
<name>A0A816GF51_9BILA</name>